<dbReference type="EMBL" id="AK037951">
    <property type="protein sequence ID" value="BAC29906.1"/>
    <property type="molecule type" value="mRNA"/>
</dbReference>
<reference evidence="2" key="3">
    <citation type="journal article" date="2000" name="Genome Res.">
        <title>RIKEN integrated sequence analysis (RISA) system--384-format sequencing pipeline with 384 multicapillary sequencer.</title>
        <authorList>
            <person name="Shibata K."/>
            <person name="Itoh M."/>
            <person name="Aizawa K."/>
            <person name="Nagaoka S."/>
            <person name="Sasaki N."/>
            <person name="Carninci P."/>
            <person name="Konno H."/>
            <person name="Akiyama J."/>
            <person name="Nishi K."/>
            <person name="Kitsunai T."/>
            <person name="Tashiro H."/>
            <person name="Itoh M."/>
            <person name="Sumi N."/>
            <person name="Ishii Y."/>
            <person name="Nakamura S."/>
            <person name="Hazama M."/>
            <person name="Nishine T."/>
            <person name="Harada A."/>
            <person name="Yamamoto R."/>
            <person name="Matsumoto H."/>
            <person name="Sakaguchi S."/>
            <person name="Ikegami T."/>
            <person name="Kashiwagi K."/>
            <person name="Fujiwake S."/>
            <person name="Inoue K."/>
            <person name="Togawa Y."/>
            <person name="Izawa M."/>
            <person name="Ohara E."/>
            <person name="Watahiki M."/>
            <person name="Yoneda Y."/>
            <person name="Ishikawa T."/>
            <person name="Ozawa K."/>
            <person name="Tanaka T."/>
            <person name="Matsuura S."/>
            <person name="Kawai J."/>
            <person name="Okazaki Y."/>
            <person name="Muramatsu M."/>
            <person name="Inoue Y."/>
            <person name="Kira A."/>
            <person name="Hayashizaki Y."/>
        </authorList>
    </citation>
    <scope>NUCLEOTIDE SEQUENCE</scope>
    <source>
        <strain evidence="2">C57BL/6J</strain>
        <tissue evidence="2">Thymus</tissue>
    </source>
</reference>
<reference evidence="2" key="5">
    <citation type="submission" date="2001-07" db="EMBL/GenBank/DDBJ databases">
        <authorList>
            <person name="Adachi J."/>
            <person name="Aizawa K."/>
            <person name="Akimura T."/>
            <person name="Arakawa T."/>
            <person name="Bono H."/>
            <person name="Carninci P."/>
            <person name="Fukuda S."/>
            <person name="Furuno M."/>
            <person name="Hanagaki T."/>
            <person name="Hara A."/>
            <person name="Hashizume W."/>
            <person name="Hayashida K."/>
            <person name="Hayatsu N."/>
            <person name="Hiramoto K."/>
            <person name="Hiraoka T."/>
            <person name="Hirozane T."/>
            <person name="Hori F."/>
            <person name="Imotani K."/>
            <person name="Ishii Y."/>
            <person name="Itoh M."/>
            <person name="Kagawa I."/>
            <person name="Kasukawa T."/>
            <person name="Katoh H."/>
            <person name="Kawai J."/>
            <person name="Kojima Y."/>
            <person name="Kondo S."/>
            <person name="Konno H."/>
            <person name="Kouda M."/>
            <person name="Koya S."/>
            <person name="Kurihara C."/>
            <person name="Matsuyama T."/>
            <person name="Miyazaki A."/>
            <person name="Murata M."/>
            <person name="Nakamura M."/>
            <person name="Nishi K."/>
            <person name="Nomura K."/>
            <person name="Numazaki R."/>
            <person name="Ohno M."/>
            <person name="Ohsato N."/>
            <person name="Okazaki Y."/>
            <person name="Saito R."/>
            <person name="Saitoh H."/>
            <person name="Sakai C."/>
            <person name="Sakai K."/>
            <person name="Sakazume N."/>
            <person name="Sano H."/>
            <person name="Sasaki D."/>
            <person name="Shibata K."/>
            <person name="Shinagawa A."/>
            <person name="Shiraki T."/>
            <person name="Sogabe Y."/>
            <person name="Tagami M."/>
            <person name="Tagawa A."/>
            <person name="Takahashi F."/>
            <person name="Takaku-Akahira S."/>
            <person name="Takeda Y."/>
            <person name="Tanaka T."/>
            <person name="Tomaru A."/>
            <person name="Toya T."/>
            <person name="Yasunishi A."/>
            <person name="Muramatsu M."/>
            <person name="Hayashizaki Y."/>
        </authorList>
    </citation>
    <scope>NUCLEOTIDE SEQUENCE</scope>
    <source>
        <strain evidence="2">C57BL/6J</strain>
        <tissue evidence="2">Thymus</tissue>
    </source>
</reference>
<reference evidence="2" key="6">
    <citation type="journal article" date="2002" name="Nature">
        <title>Analysis of the mouse transcriptome based on functional annotation of 60,770 full-length cDNAs.</title>
        <authorList>
            <consortium name="The FANTOM Consortium and the RIKEN Genome Exploration Research Group Phase I and II Team"/>
        </authorList>
    </citation>
    <scope>NUCLEOTIDE SEQUENCE</scope>
    <source>
        <strain evidence="2">C57BL/6J</strain>
        <tissue evidence="2">Thymus</tissue>
    </source>
</reference>
<dbReference type="AlphaFoldDB" id="Q8CAS4"/>
<evidence type="ECO:0000313" key="3">
    <source>
        <dbReference type="MGI" id="MGI:3045250"/>
    </source>
</evidence>
<evidence type="ECO:0000313" key="2">
    <source>
        <dbReference type="EMBL" id="BAC29906.1"/>
    </source>
</evidence>
<reference evidence="2" key="1">
    <citation type="journal article" date="1999" name="Methods Enzymol.">
        <title>High-efficiency full-length cDNA cloning.</title>
        <authorList>
            <person name="Carninci P."/>
            <person name="Hayashizaki Y."/>
        </authorList>
    </citation>
    <scope>NUCLEOTIDE SEQUENCE</scope>
    <source>
        <strain evidence="2">C57BL/6J</strain>
        <tissue evidence="2">Thymus</tissue>
    </source>
</reference>
<feature type="compositionally biased region" description="Basic and acidic residues" evidence="1">
    <location>
        <begin position="158"/>
        <end position="185"/>
    </location>
</feature>
<reference evidence="2" key="8">
    <citation type="journal article" date="2005" name="Science">
        <title>Antisense Transcription in the Mammalian Transcriptome.</title>
        <authorList>
            <consortium name="RIKEN Genome Exploration Research Group and Genome Science Group (Genome Network Project Core Group) and the FANTOM Consortium"/>
        </authorList>
    </citation>
    <scope>NUCLEOTIDE SEQUENCE</scope>
    <source>
        <strain evidence="2">C57BL/6J</strain>
        <tissue evidence="2">Thymus</tissue>
    </source>
</reference>
<proteinExistence type="evidence at transcript level"/>
<sequence length="213" mass="24424">MCISNHYINGPDLVLLNVLNSSHTSNNTVSIETNIFQQERHKEEADGAEEKNSIPLLLSECWTCYCAMTILRKCYECLQVFTDFPSVKSWVIHLCPQTCSFRYTALRTLWHHKSLGTSFISTLLCLLQTLGEGPGVRVSAFSEFSDWSFETRCGQRGREAERQRGKEAERQRGREAERQRGREGRGSLLKTQHRGRPQYLLNNCCFPGHLTPH</sequence>
<reference evidence="2" key="4">
    <citation type="journal article" date="2001" name="Nature">
        <title>Functional annotation of a full-length mouse cDNA collection.</title>
        <authorList>
            <consortium name="The RIKEN Genome Exploration Research Group Phase II Team and the FANTOM Consortium"/>
        </authorList>
    </citation>
    <scope>NUCLEOTIDE SEQUENCE</scope>
    <source>
        <strain evidence="2">C57BL/6J</strain>
        <tissue evidence="2">Thymus</tissue>
    </source>
</reference>
<accession>Q8CAS4</accession>
<dbReference type="AGR" id="MGI:3045250"/>
<name>Q8CAS4_MOUSE</name>
<evidence type="ECO:0000256" key="1">
    <source>
        <dbReference type="SAM" id="MobiDB-lite"/>
    </source>
</evidence>
<reference evidence="2" key="2">
    <citation type="journal article" date="2000" name="Genome Res.">
        <title>Normalization and subtraction of cap-trapper-selected cDNAs to prepare full-length cDNA libraries for rapid discovery of new genes.</title>
        <authorList>
            <person name="Carninci P."/>
            <person name="Shibata Y."/>
            <person name="Hayatsu N."/>
            <person name="Sugahara Y."/>
            <person name="Shibata K."/>
            <person name="Itoh M."/>
            <person name="Konno H."/>
            <person name="Okazaki Y."/>
            <person name="Muramatsu M."/>
            <person name="Hayashizaki Y."/>
        </authorList>
    </citation>
    <scope>NUCLEOTIDE SEQUENCE</scope>
    <source>
        <strain evidence="2">C57BL/6J</strain>
        <tissue evidence="2">Thymus</tissue>
    </source>
</reference>
<gene>
    <name evidence="3" type="primary">Kirrel3os</name>
    <name evidence="3" type="synonym">A130066N16Rik</name>
</gene>
<feature type="region of interest" description="Disordered" evidence="1">
    <location>
        <begin position="158"/>
        <end position="191"/>
    </location>
</feature>
<dbReference type="MGI" id="MGI:3045250">
    <property type="gene designation" value="Kirrel3os"/>
</dbReference>
<reference evidence="2" key="7">
    <citation type="journal article" date="2005" name="Science">
        <title>The Transcriptional Landscape of the Mammalian Genome.</title>
        <authorList>
            <consortium name="The FANTOM Consortium"/>
            <consortium name="Riken Genome Exploration Research Group and Genome Science Group (Genome Network Project Core Group)"/>
        </authorList>
    </citation>
    <scope>NUCLEOTIDE SEQUENCE</scope>
    <source>
        <strain evidence="2">C57BL/6J</strain>
        <tissue evidence="2">Thymus</tissue>
    </source>
</reference>
<organism evidence="2">
    <name type="scientific">Mus musculus</name>
    <name type="common">Mouse</name>
    <dbReference type="NCBI Taxonomy" id="10090"/>
    <lineage>
        <taxon>Eukaryota</taxon>
        <taxon>Metazoa</taxon>
        <taxon>Chordata</taxon>
        <taxon>Craniata</taxon>
        <taxon>Vertebrata</taxon>
        <taxon>Euteleostomi</taxon>
        <taxon>Mammalia</taxon>
        <taxon>Eutheria</taxon>
        <taxon>Euarchontoglires</taxon>
        <taxon>Glires</taxon>
        <taxon>Rodentia</taxon>
        <taxon>Myomorpha</taxon>
        <taxon>Muroidea</taxon>
        <taxon>Muridae</taxon>
        <taxon>Murinae</taxon>
        <taxon>Mus</taxon>
        <taxon>Mus</taxon>
    </lineage>
</organism>
<protein>
    <submittedName>
        <fullName evidence="2">Uncharacterized protein</fullName>
    </submittedName>
</protein>